<comment type="caution">
    <text evidence="1">The sequence shown here is derived from an EMBL/GenBank/DDBJ whole genome shotgun (WGS) entry which is preliminary data.</text>
</comment>
<accession>A0A8S3HST7</accession>
<sequence>GKLESEFRLCRNAIDRPIINGNLNFQKNGAHVRIPRLEIPLKKYCLENPIPIGY</sequence>
<name>A0A8S3HST7_9BILA</name>
<dbReference type="AlphaFoldDB" id="A0A8S3HST7"/>
<dbReference type="Proteomes" id="UP000681720">
    <property type="component" value="Unassembled WGS sequence"/>
</dbReference>
<reference evidence="1" key="1">
    <citation type="submission" date="2021-02" db="EMBL/GenBank/DDBJ databases">
        <authorList>
            <person name="Nowell W R."/>
        </authorList>
    </citation>
    <scope>NUCLEOTIDE SEQUENCE</scope>
</reference>
<feature type="non-terminal residue" evidence="1">
    <location>
        <position position="1"/>
    </location>
</feature>
<organism evidence="1 2">
    <name type="scientific">Rotaria magnacalcarata</name>
    <dbReference type="NCBI Taxonomy" id="392030"/>
    <lineage>
        <taxon>Eukaryota</taxon>
        <taxon>Metazoa</taxon>
        <taxon>Spiralia</taxon>
        <taxon>Gnathifera</taxon>
        <taxon>Rotifera</taxon>
        <taxon>Eurotatoria</taxon>
        <taxon>Bdelloidea</taxon>
        <taxon>Philodinida</taxon>
        <taxon>Philodinidae</taxon>
        <taxon>Rotaria</taxon>
    </lineage>
</organism>
<dbReference type="EMBL" id="CAJOBJ010335646">
    <property type="protein sequence ID" value="CAF5188567.1"/>
    <property type="molecule type" value="Genomic_DNA"/>
</dbReference>
<protein>
    <submittedName>
        <fullName evidence="1">Uncharacterized protein</fullName>
    </submittedName>
</protein>
<proteinExistence type="predicted"/>
<evidence type="ECO:0000313" key="1">
    <source>
        <dbReference type="EMBL" id="CAF5188567.1"/>
    </source>
</evidence>
<gene>
    <name evidence="1" type="ORF">GIL414_LOCUS72098</name>
</gene>
<evidence type="ECO:0000313" key="2">
    <source>
        <dbReference type="Proteomes" id="UP000681720"/>
    </source>
</evidence>